<evidence type="ECO:0000313" key="3">
    <source>
        <dbReference type="EMBL" id="MFC3985287.1"/>
    </source>
</evidence>
<evidence type="ECO:0000259" key="2">
    <source>
        <dbReference type="Pfam" id="PF01464"/>
    </source>
</evidence>
<evidence type="ECO:0000256" key="1">
    <source>
        <dbReference type="SAM" id="SignalP"/>
    </source>
</evidence>
<gene>
    <name evidence="3" type="ORF">ACFOYY_34515</name>
</gene>
<dbReference type="Pfam" id="PF01464">
    <property type="entry name" value="SLT"/>
    <property type="match status" value="1"/>
</dbReference>
<dbReference type="RefSeq" id="WP_352011480.1">
    <property type="nucleotide sequence ID" value="NZ_JBHSBC010000045.1"/>
</dbReference>
<reference evidence="4" key="1">
    <citation type="journal article" date="2019" name="Int. J. Syst. Evol. Microbiol.">
        <title>The Global Catalogue of Microorganisms (GCM) 10K type strain sequencing project: providing services to taxonomists for standard genome sequencing and annotation.</title>
        <authorList>
            <consortium name="The Broad Institute Genomics Platform"/>
            <consortium name="The Broad Institute Genome Sequencing Center for Infectious Disease"/>
            <person name="Wu L."/>
            <person name="Ma J."/>
        </authorList>
    </citation>
    <scope>NUCLEOTIDE SEQUENCE [LARGE SCALE GENOMIC DNA]</scope>
    <source>
        <strain evidence="4">TBRC 7912</strain>
    </source>
</reference>
<dbReference type="SUPFAM" id="SSF53955">
    <property type="entry name" value="Lysozyme-like"/>
    <property type="match status" value="1"/>
</dbReference>
<sequence>MPTPRRTSLSLGLMALAVSTTATVVDVSPAAASSSALRGNQALAAPMVAARGWSRANFDCLRRLWTRESNWNHRAHNRSSGAYGIPQALPGKKMADAGRDWRTNPRTQIRWGLGYIRQRYGSPCGAWAHFRSHGWY</sequence>
<dbReference type="Gene3D" id="1.10.530.10">
    <property type="match status" value="1"/>
</dbReference>
<feature type="domain" description="Transglycosylase SLT" evidence="2">
    <location>
        <begin position="61"/>
        <end position="123"/>
    </location>
</feature>
<feature type="chain" id="PRO_5047028094" evidence="1">
    <location>
        <begin position="25"/>
        <end position="136"/>
    </location>
</feature>
<evidence type="ECO:0000313" key="4">
    <source>
        <dbReference type="Proteomes" id="UP001595698"/>
    </source>
</evidence>
<dbReference type="Proteomes" id="UP001595698">
    <property type="component" value="Unassembled WGS sequence"/>
</dbReference>
<dbReference type="EMBL" id="JBHSBC010000045">
    <property type="protein sequence ID" value="MFC3985287.1"/>
    <property type="molecule type" value="Genomic_DNA"/>
</dbReference>
<feature type="signal peptide" evidence="1">
    <location>
        <begin position="1"/>
        <end position="24"/>
    </location>
</feature>
<dbReference type="InterPro" id="IPR008258">
    <property type="entry name" value="Transglycosylase_SLT_dom_1"/>
</dbReference>
<comment type="caution">
    <text evidence="3">The sequence shown here is derived from an EMBL/GenBank/DDBJ whole genome shotgun (WGS) entry which is preliminary data.</text>
</comment>
<accession>A0ABV8F9C1</accession>
<name>A0ABV8F9C1_9ACTN</name>
<keyword evidence="1" id="KW-0732">Signal</keyword>
<protein>
    <submittedName>
        <fullName evidence="3">Transglycosylase SLT domain-containing protein</fullName>
    </submittedName>
</protein>
<organism evidence="3 4">
    <name type="scientific">Streptosporangium jomthongense</name>
    <dbReference type="NCBI Taxonomy" id="1193683"/>
    <lineage>
        <taxon>Bacteria</taxon>
        <taxon>Bacillati</taxon>
        <taxon>Actinomycetota</taxon>
        <taxon>Actinomycetes</taxon>
        <taxon>Streptosporangiales</taxon>
        <taxon>Streptosporangiaceae</taxon>
        <taxon>Streptosporangium</taxon>
    </lineage>
</organism>
<dbReference type="InterPro" id="IPR023346">
    <property type="entry name" value="Lysozyme-like_dom_sf"/>
</dbReference>
<keyword evidence="4" id="KW-1185">Reference proteome</keyword>
<proteinExistence type="predicted"/>